<dbReference type="Pfam" id="PF03432">
    <property type="entry name" value="Relaxase"/>
    <property type="match status" value="1"/>
</dbReference>
<organism evidence="2 3">
    <name type="scientific">Pedobacter puniceum</name>
    <dbReference type="NCBI Taxonomy" id="2666136"/>
    <lineage>
        <taxon>Bacteria</taxon>
        <taxon>Pseudomonadati</taxon>
        <taxon>Bacteroidota</taxon>
        <taxon>Sphingobacteriia</taxon>
        <taxon>Sphingobacteriales</taxon>
        <taxon>Sphingobacteriaceae</taxon>
        <taxon>Pedobacter</taxon>
    </lineage>
</organism>
<name>A0A7K0FLW5_9SPHI</name>
<evidence type="ECO:0000313" key="2">
    <source>
        <dbReference type="EMBL" id="MRX46964.1"/>
    </source>
</evidence>
<sequence>MVAKIISGKSLRGALLYNENKVMKNKAELIGQNAFHMEINHLTMKDKIYRLENLSFRNQRVRTNAVHISLNFAIGEKLSKDKLNIIATDYMRGIGFERQPYLIYQHKDAGHEHIHIVSTNIRTDGTRISLHNLGKTKSEITRKQIEKDHQLIPAQHRKVNQDINITKVIYGKCETKRAINNVLKEVLKSYKFTSIPELNAILRRFNVVADLGSKDSRMFLKEGLIYWALDDKGQKVGVPIKASSMYEKPTLKCLKPLFQSYSEQRKPHKASLQNLIYQTRLLNCSQKGFALAMASKNVEVIYRANKEDRLYGITFVDHNSKCVFNGSDLGKYYSANAFQDYFKSVSSKEEQQALFDRLPRINTLNQNSSDSLVEILLEPDFQDGTTFKSLKQRFSKKKRIKS</sequence>
<dbReference type="RefSeq" id="WP_154287044.1">
    <property type="nucleotide sequence ID" value="NZ_WKJI01000002.1"/>
</dbReference>
<evidence type="ECO:0000313" key="3">
    <source>
        <dbReference type="Proteomes" id="UP000462931"/>
    </source>
</evidence>
<reference evidence="2 3" key="1">
    <citation type="submission" date="2019-11" db="EMBL/GenBank/DDBJ databases">
        <authorList>
            <person name="Cheng Q."/>
            <person name="Yang Z."/>
        </authorList>
    </citation>
    <scope>NUCLEOTIDE SEQUENCE [LARGE SCALE GENOMIC DNA]</scope>
    <source>
        <strain evidence="2 3">HX-22-1</strain>
    </source>
</reference>
<feature type="domain" description="MobA/VirD2-like nuclease" evidence="1">
    <location>
        <begin position="17"/>
        <end position="151"/>
    </location>
</feature>
<dbReference type="InterPro" id="IPR005094">
    <property type="entry name" value="Endonuclease_MobA/VirD2"/>
</dbReference>
<dbReference type="EMBL" id="WKJI01000002">
    <property type="protein sequence ID" value="MRX46964.1"/>
    <property type="molecule type" value="Genomic_DNA"/>
</dbReference>
<proteinExistence type="predicted"/>
<evidence type="ECO:0000259" key="1">
    <source>
        <dbReference type="Pfam" id="PF03432"/>
    </source>
</evidence>
<keyword evidence="3" id="KW-1185">Reference proteome</keyword>
<gene>
    <name evidence="2" type="ORF">GJJ64_07195</name>
</gene>
<dbReference type="Proteomes" id="UP000462931">
    <property type="component" value="Unassembled WGS sequence"/>
</dbReference>
<dbReference type="AlphaFoldDB" id="A0A7K0FLW5"/>
<protein>
    <submittedName>
        <fullName evidence="2">Relaxase/mobilization nuclease domain-containing protein</fullName>
    </submittedName>
</protein>
<accession>A0A7K0FLW5</accession>
<comment type="caution">
    <text evidence="2">The sequence shown here is derived from an EMBL/GenBank/DDBJ whole genome shotgun (WGS) entry which is preliminary data.</text>
</comment>